<dbReference type="SMART" id="SM00220">
    <property type="entry name" value="S_TKc"/>
    <property type="match status" value="1"/>
</dbReference>
<dbReference type="SUPFAM" id="SSF56112">
    <property type="entry name" value="Protein kinase-like (PK-like)"/>
    <property type="match status" value="1"/>
</dbReference>
<evidence type="ECO:0000313" key="3">
    <source>
        <dbReference type="EMBL" id="KAK8843243.1"/>
    </source>
</evidence>
<dbReference type="Gene3D" id="1.10.510.10">
    <property type="entry name" value="Transferase(Phosphotransferase) domain 1"/>
    <property type="match status" value="1"/>
</dbReference>
<dbReference type="Proteomes" id="UP001470230">
    <property type="component" value="Unassembled WGS sequence"/>
</dbReference>
<proteinExistence type="inferred from homology"/>
<dbReference type="Gene3D" id="1.25.40.10">
    <property type="entry name" value="Tetratricopeptide repeat domain"/>
    <property type="match status" value="1"/>
</dbReference>
<dbReference type="InterPro" id="IPR050767">
    <property type="entry name" value="Sel1_AlgK"/>
</dbReference>
<dbReference type="PANTHER" id="PTHR11102">
    <property type="entry name" value="SEL-1-LIKE PROTEIN"/>
    <property type="match status" value="1"/>
</dbReference>
<dbReference type="SMART" id="SM00671">
    <property type="entry name" value="SEL1"/>
    <property type="match status" value="8"/>
</dbReference>
<evidence type="ECO:0000256" key="1">
    <source>
        <dbReference type="ARBA" id="ARBA00038101"/>
    </source>
</evidence>
<name>A0ABR2HBR6_9EUKA</name>
<dbReference type="InterPro" id="IPR000719">
    <property type="entry name" value="Prot_kinase_dom"/>
</dbReference>
<keyword evidence="4" id="KW-1185">Reference proteome</keyword>
<dbReference type="EMBL" id="JAPFFF010000035">
    <property type="protein sequence ID" value="KAK8843243.1"/>
    <property type="molecule type" value="Genomic_DNA"/>
</dbReference>
<dbReference type="Pfam" id="PF08238">
    <property type="entry name" value="Sel1"/>
    <property type="match status" value="9"/>
</dbReference>
<dbReference type="InterPro" id="IPR011009">
    <property type="entry name" value="Kinase-like_dom_sf"/>
</dbReference>
<feature type="domain" description="Protein kinase" evidence="2">
    <location>
        <begin position="1"/>
        <end position="278"/>
    </location>
</feature>
<reference evidence="3 4" key="1">
    <citation type="submission" date="2024-04" db="EMBL/GenBank/DDBJ databases">
        <title>Tritrichomonas musculus Genome.</title>
        <authorList>
            <person name="Alves-Ferreira E."/>
            <person name="Grigg M."/>
            <person name="Lorenzi H."/>
            <person name="Galac M."/>
        </authorList>
    </citation>
    <scope>NUCLEOTIDE SEQUENCE [LARGE SCALE GENOMIC DNA]</scope>
    <source>
        <strain evidence="3 4">EAF2021</strain>
    </source>
</reference>
<comment type="caution">
    <text evidence="3">The sequence shown here is derived from an EMBL/GenBank/DDBJ whole genome shotgun (WGS) entry which is preliminary data.</text>
</comment>
<dbReference type="PROSITE" id="PS50011">
    <property type="entry name" value="PROTEIN_KINASE_DOM"/>
    <property type="match status" value="1"/>
</dbReference>
<evidence type="ECO:0000313" key="4">
    <source>
        <dbReference type="Proteomes" id="UP001470230"/>
    </source>
</evidence>
<sequence>MEEDETPQKSYPEYIVPDSDYEVIENLKNSTYTFRQIDLVQKKKKEDEEVGDEKFVRFQLNRTSQRIFDRQVDYLVHTKIHPSITQFESFCYYPKIYAVSKYYPNGSLLQILQTNPAYWNGTMKSKCVFGLVAAVTHIHNTFTPINKNFSIRYIFPENIVFDTLNEPRLINFVFGDESLGTTPNAYIPPELHEDPNHSRLDEDIWQLGMLSYEIVTGHKPYEGKSEEEIKELVINGELPELPPPNPDTDHMIGIIQNCLEKDPNKRPLPYMLFYHLVNYNGNLFPGTDSSEYENYRNKVTEPTLMSDEAKEYFRTEDEYTSAEVVTDEEVPQQMVQVGRMYMKGLNGTKINERKAFEYFKKAADKGNQIGMYNAAICLRDGRGCPVNHNMSFSLIEKAANLGLDVAVAEYGCMFRDGVGTDKDMRKAVEIFQNGADEDNNKLCQYYLASLYYEGSPPVVKKNINRALTYYRKSGQNGYGAAYADLGFHHYQNAMSSNDRDEMKRAIMFYKRAANLNSSVALLNLGRIYREGVNGDKNIEQSTEYFRLSAQLKNPDGMAQYALSLRNGWGVEKDVKEALNYYQQAADKGIKLAQNNYAKLLYDGKEGVEKDVKKAAVYFKMAADQGVPPSMFFYAKIVINGEGSVPVNLKEGGKYLQEYFKVVPPERRNKEADALMAKVREEEGED</sequence>
<dbReference type="InterPro" id="IPR006597">
    <property type="entry name" value="Sel1-like"/>
</dbReference>
<gene>
    <name evidence="3" type="ORF">M9Y10_025097</name>
</gene>
<dbReference type="SUPFAM" id="SSF81901">
    <property type="entry name" value="HCP-like"/>
    <property type="match status" value="2"/>
</dbReference>
<accession>A0ABR2HBR6</accession>
<dbReference type="InterPro" id="IPR011990">
    <property type="entry name" value="TPR-like_helical_dom_sf"/>
</dbReference>
<protein>
    <recommendedName>
        <fullName evidence="2">Protein kinase domain-containing protein</fullName>
    </recommendedName>
</protein>
<comment type="similarity">
    <text evidence="1">Belongs to the sel-1 family.</text>
</comment>
<organism evidence="3 4">
    <name type="scientific">Tritrichomonas musculus</name>
    <dbReference type="NCBI Taxonomy" id="1915356"/>
    <lineage>
        <taxon>Eukaryota</taxon>
        <taxon>Metamonada</taxon>
        <taxon>Parabasalia</taxon>
        <taxon>Tritrichomonadida</taxon>
        <taxon>Tritrichomonadidae</taxon>
        <taxon>Tritrichomonas</taxon>
    </lineage>
</organism>
<evidence type="ECO:0000259" key="2">
    <source>
        <dbReference type="PROSITE" id="PS50011"/>
    </source>
</evidence>
<dbReference type="Pfam" id="PF00069">
    <property type="entry name" value="Pkinase"/>
    <property type="match status" value="1"/>
</dbReference>
<dbReference type="PANTHER" id="PTHR11102:SF160">
    <property type="entry name" value="ERAD-ASSOCIATED E3 UBIQUITIN-PROTEIN LIGASE COMPONENT HRD3"/>
    <property type="match status" value="1"/>
</dbReference>